<evidence type="ECO:0000256" key="1">
    <source>
        <dbReference type="ARBA" id="ARBA00004335"/>
    </source>
</evidence>
<keyword evidence="4" id="KW-0539">Nucleus</keyword>
<evidence type="ECO:0000256" key="5">
    <source>
        <dbReference type="ARBA" id="ARBA00037262"/>
    </source>
</evidence>
<feature type="compositionally biased region" description="Polar residues" evidence="9">
    <location>
        <begin position="30"/>
        <end position="44"/>
    </location>
</feature>
<dbReference type="PANTHER" id="PTHR46527:SF1">
    <property type="entry name" value="NUCLEOPORIN NUP42"/>
    <property type="match status" value="1"/>
</dbReference>
<comment type="subcellular location">
    <subcellularLocation>
        <location evidence="1">Nucleus membrane</location>
        <topology evidence="1">Peripheral membrane protein</topology>
        <orientation evidence="1">Cytoplasmic side</orientation>
    </subcellularLocation>
    <subcellularLocation>
        <location evidence="2">Nucleus</location>
        <location evidence="2">Nuclear pore complex</location>
    </subcellularLocation>
</comment>
<keyword evidence="3" id="KW-0653">Protein transport</keyword>
<reference evidence="11 12" key="1">
    <citation type="submission" date="2019-04" db="EMBL/GenBank/DDBJ databases">
        <authorList>
            <consortium name="Wellcome Sanger Institute Data Sharing"/>
        </authorList>
    </citation>
    <scope>NUCLEOTIDE SEQUENCE [LARGE SCALE GENOMIC DNA]</scope>
</reference>
<keyword evidence="3" id="KW-0813">Transport</keyword>
<evidence type="ECO:0000256" key="6">
    <source>
        <dbReference type="ARBA" id="ARBA00039886"/>
    </source>
</evidence>
<dbReference type="Proteomes" id="UP000694397">
    <property type="component" value="Chromosome 23"/>
</dbReference>
<gene>
    <name evidence="11" type="primary">NUP42</name>
    <name evidence="11" type="synonym">nup42</name>
</gene>
<keyword evidence="3" id="KW-0509">mRNA transport</keyword>
<proteinExistence type="predicted"/>
<evidence type="ECO:0000256" key="3">
    <source>
        <dbReference type="ARBA" id="ARBA00023132"/>
    </source>
</evidence>
<dbReference type="SMART" id="SM00356">
    <property type="entry name" value="ZnF_C3H1"/>
    <property type="match status" value="1"/>
</dbReference>
<evidence type="ECO:0000313" key="11">
    <source>
        <dbReference type="Ensembl" id="ENSSFOP00015059516.1"/>
    </source>
</evidence>
<keyword evidence="8" id="KW-0862">Zinc</keyword>
<evidence type="ECO:0000256" key="2">
    <source>
        <dbReference type="ARBA" id="ARBA00004567"/>
    </source>
</evidence>
<protein>
    <recommendedName>
        <fullName evidence="6">Nucleoporin NUP42</fullName>
    </recommendedName>
    <alternativeName>
        <fullName evidence="7">Nucleoporin-like protein 2</fullName>
    </alternativeName>
</protein>
<reference evidence="11" key="2">
    <citation type="submission" date="2025-08" db="UniProtKB">
        <authorList>
            <consortium name="Ensembl"/>
        </authorList>
    </citation>
    <scope>IDENTIFICATION</scope>
</reference>
<feature type="domain" description="C3H1-type" evidence="10">
    <location>
        <begin position="1"/>
        <end position="25"/>
    </location>
</feature>
<evidence type="ECO:0000313" key="12">
    <source>
        <dbReference type="Proteomes" id="UP000694397"/>
    </source>
</evidence>
<reference evidence="11" key="3">
    <citation type="submission" date="2025-09" db="UniProtKB">
        <authorList>
            <consortium name="Ensembl"/>
        </authorList>
    </citation>
    <scope>IDENTIFICATION</scope>
</reference>
<dbReference type="GO" id="GO:0008270">
    <property type="term" value="F:zinc ion binding"/>
    <property type="evidence" value="ECO:0007669"/>
    <property type="project" value="UniProtKB-KW"/>
</dbReference>
<dbReference type="Ensembl" id="ENSSFOT00015046383.1">
    <property type="protein sequence ID" value="ENSSFOP00015059516.1"/>
    <property type="gene ID" value="ENSSFOG00015012395.2"/>
</dbReference>
<dbReference type="GO" id="GO:0031965">
    <property type="term" value="C:nuclear membrane"/>
    <property type="evidence" value="ECO:0007669"/>
    <property type="project" value="UniProtKB-SubCell"/>
</dbReference>
<comment type="function">
    <text evidence="5">Required for the export of mRNAs containing poly(A) tails from the nucleus into the cytoplasm.</text>
</comment>
<sequence length="404" mass="42915">MTVCSFFLQGRCRYGEKCWNEHPQGGSGGSYSNTNRVPQQQSGFGNRVWVNPSQRSSNRDYVAPSSFSRGGNDWGRGGGGSRDFKSSNFTFTIENRFSALDTHQTTDRGLQDDNNKNLETVHKDMEIWETSGQWLFSCYSILKASIPGFPEYSPEELRMEYYKCRETGNLQTYANSVQQLISQWRSRVQELKNLNSTSLAKLVSSTDTLHYCTVNCHCLERNRGHSNGTESNAFSFAPSSSGFGSTSTPGAPTGFGSLGSTQPAPLFGSSASTSSSASSSSDPSAATFSFAVPVANKEQVTGFGSTSVAGFSFTSAGFGNSFTSAPTAGASPGQGSSVFGGSSTVTGTGSGMVAAGAASSGSPADKLFTPQSELTPEELKEFMGKRFTLGQIPLKPPPADLLVV</sequence>
<dbReference type="PANTHER" id="PTHR46527">
    <property type="entry name" value="NUCLEOPORIN-LIKE PROTEIN 2"/>
    <property type="match status" value="1"/>
</dbReference>
<keyword evidence="3" id="KW-0811">Translocation</keyword>
<dbReference type="PROSITE" id="PS50103">
    <property type="entry name" value="ZF_C3H1"/>
    <property type="match status" value="1"/>
</dbReference>
<dbReference type="GeneTree" id="ENSGT00390000000118"/>
<accession>A0A8C9TZM2</accession>
<keyword evidence="3" id="KW-0906">Nuclear pore complex</keyword>
<evidence type="ECO:0000259" key="10">
    <source>
        <dbReference type="PROSITE" id="PS50103"/>
    </source>
</evidence>
<evidence type="ECO:0000256" key="7">
    <source>
        <dbReference type="ARBA" id="ARBA00042384"/>
    </source>
</evidence>
<dbReference type="OrthoDB" id="20729at2759"/>
<dbReference type="InterPro" id="IPR051767">
    <property type="entry name" value="Nucleoporin_NUP42"/>
</dbReference>
<dbReference type="GO" id="GO:0005643">
    <property type="term" value="C:nuclear pore"/>
    <property type="evidence" value="ECO:0007669"/>
    <property type="project" value="UniProtKB-SubCell"/>
</dbReference>
<feature type="region of interest" description="Disordered" evidence="9">
    <location>
        <begin position="25"/>
        <end position="79"/>
    </location>
</feature>
<dbReference type="InterPro" id="IPR000571">
    <property type="entry name" value="Znf_CCCH"/>
</dbReference>
<name>A0A8C9TZM2_SCLFO</name>
<keyword evidence="8" id="KW-0863">Zinc-finger</keyword>
<evidence type="ECO:0000256" key="4">
    <source>
        <dbReference type="ARBA" id="ARBA00023242"/>
    </source>
</evidence>
<evidence type="ECO:0000256" key="9">
    <source>
        <dbReference type="SAM" id="MobiDB-lite"/>
    </source>
</evidence>
<dbReference type="AlphaFoldDB" id="A0A8C9TZM2"/>
<organism evidence="11 12">
    <name type="scientific">Scleropages formosus</name>
    <name type="common">Asian bonytongue</name>
    <name type="synonym">Osteoglossum formosum</name>
    <dbReference type="NCBI Taxonomy" id="113540"/>
    <lineage>
        <taxon>Eukaryota</taxon>
        <taxon>Metazoa</taxon>
        <taxon>Chordata</taxon>
        <taxon>Craniata</taxon>
        <taxon>Vertebrata</taxon>
        <taxon>Euteleostomi</taxon>
        <taxon>Actinopterygii</taxon>
        <taxon>Neopterygii</taxon>
        <taxon>Teleostei</taxon>
        <taxon>Osteoglossocephala</taxon>
        <taxon>Osteoglossomorpha</taxon>
        <taxon>Osteoglossiformes</taxon>
        <taxon>Osteoglossidae</taxon>
        <taxon>Scleropages</taxon>
    </lineage>
</organism>
<feature type="zinc finger region" description="C3H1-type" evidence="8">
    <location>
        <begin position="1"/>
        <end position="25"/>
    </location>
</feature>
<evidence type="ECO:0000256" key="8">
    <source>
        <dbReference type="PROSITE-ProRule" id="PRU00723"/>
    </source>
</evidence>
<keyword evidence="12" id="KW-1185">Reference proteome</keyword>
<keyword evidence="8" id="KW-0479">Metal-binding</keyword>